<comment type="caution">
    <text evidence="1">The sequence shown here is derived from an EMBL/GenBank/DDBJ whole genome shotgun (WGS) entry which is preliminary data.</text>
</comment>
<protein>
    <submittedName>
        <fullName evidence="1">Uncharacterized protein</fullName>
    </submittedName>
</protein>
<sequence length="52" mass="6507">MPHKHPQKPQKRDINIIRYLFFVSLLISTKEKKKYPFTYLRKRAFSFYIYLI</sequence>
<gene>
    <name evidence="1" type="ORF">HMPREF3182_00385</name>
</gene>
<name>A0A134CK48_9FIRM</name>
<keyword evidence="2" id="KW-1185">Reference proteome</keyword>
<proteinExistence type="predicted"/>
<accession>A0A134CK48</accession>
<dbReference type="EMBL" id="LSDT01000011">
    <property type="protein sequence ID" value="KXB92592.1"/>
    <property type="molecule type" value="Genomic_DNA"/>
</dbReference>
<evidence type="ECO:0000313" key="2">
    <source>
        <dbReference type="Proteomes" id="UP000070160"/>
    </source>
</evidence>
<dbReference type="AlphaFoldDB" id="A0A134CK48"/>
<evidence type="ECO:0000313" key="1">
    <source>
        <dbReference type="EMBL" id="KXB92592.1"/>
    </source>
</evidence>
<dbReference type="Proteomes" id="UP000070160">
    <property type="component" value="Unassembled WGS sequence"/>
</dbReference>
<reference evidence="2" key="1">
    <citation type="submission" date="2016-01" db="EMBL/GenBank/DDBJ databases">
        <authorList>
            <person name="Mitreva M."/>
            <person name="Pepin K.H."/>
            <person name="Mihindukulasuriya K.A."/>
            <person name="Fulton R."/>
            <person name="Fronick C."/>
            <person name="O'Laughlin M."/>
            <person name="Miner T."/>
            <person name="Herter B."/>
            <person name="Rosa B.A."/>
            <person name="Cordes M."/>
            <person name="Tomlinson C."/>
            <person name="Wollam A."/>
            <person name="Palsikar V.B."/>
            <person name="Mardis E.R."/>
            <person name="Wilson R.K."/>
        </authorList>
    </citation>
    <scope>NUCLEOTIDE SEQUENCE [LARGE SCALE GENOMIC DNA]</scope>
    <source>
        <strain evidence="2">KA00182</strain>
    </source>
</reference>
<organism evidence="1 2">
    <name type="scientific">Megasphaera hutchinsoni</name>
    <dbReference type="NCBI Taxonomy" id="1588748"/>
    <lineage>
        <taxon>Bacteria</taxon>
        <taxon>Bacillati</taxon>
        <taxon>Bacillota</taxon>
        <taxon>Negativicutes</taxon>
        <taxon>Veillonellales</taxon>
        <taxon>Veillonellaceae</taxon>
        <taxon>Megasphaera</taxon>
    </lineage>
</organism>